<dbReference type="GeneTree" id="ENSGT00940000161627"/>
<reference evidence="2" key="2">
    <citation type="submission" date="2025-08" db="UniProtKB">
        <authorList>
            <consortium name="Ensembl"/>
        </authorList>
    </citation>
    <scope>IDENTIFICATION</scope>
</reference>
<reference evidence="2" key="3">
    <citation type="submission" date="2025-09" db="UniProtKB">
        <authorList>
            <consortium name="Ensembl"/>
        </authorList>
    </citation>
    <scope>IDENTIFICATION</scope>
</reference>
<dbReference type="Proteomes" id="UP000028761">
    <property type="component" value="Chromosome 7"/>
</dbReference>
<dbReference type="AlphaFoldDB" id="A0A8I5NIR1"/>
<feature type="signal peptide" evidence="1">
    <location>
        <begin position="1"/>
        <end position="23"/>
    </location>
</feature>
<keyword evidence="3" id="KW-1185">Reference proteome</keyword>
<sequence>MSTLSTWILISFFFFFFFFETESRSVAQAGVQWCDLSSLQPPPSGFKQFSCLSLPSSWDYRPLPPCPVDFCIFSRDGDSPRWPGWSQTPGLMIRPP</sequence>
<keyword evidence="1" id="KW-0732">Signal</keyword>
<feature type="chain" id="PRO_5035327065" description="Secreted protein" evidence="1">
    <location>
        <begin position="24"/>
        <end position="96"/>
    </location>
</feature>
<proteinExistence type="predicted"/>
<evidence type="ECO:0000313" key="2">
    <source>
        <dbReference type="Ensembl" id="ENSPANP00000049319.1"/>
    </source>
</evidence>
<protein>
    <recommendedName>
        <fullName evidence="4">Secreted protein</fullName>
    </recommendedName>
</protein>
<dbReference type="Ensembl" id="ENSPANT00000067553.1">
    <property type="protein sequence ID" value="ENSPANP00000049319.1"/>
    <property type="gene ID" value="ENSPANG00000051200.1"/>
</dbReference>
<evidence type="ECO:0000256" key="1">
    <source>
        <dbReference type="SAM" id="SignalP"/>
    </source>
</evidence>
<evidence type="ECO:0000313" key="3">
    <source>
        <dbReference type="Proteomes" id="UP000028761"/>
    </source>
</evidence>
<organism evidence="2 3">
    <name type="scientific">Papio anubis</name>
    <name type="common">Olive baboon</name>
    <dbReference type="NCBI Taxonomy" id="9555"/>
    <lineage>
        <taxon>Eukaryota</taxon>
        <taxon>Metazoa</taxon>
        <taxon>Chordata</taxon>
        <taxon>Craniata</taxon>
        <taxon>Vertebrata</taxon>
        <taxon>Euteleostomi</taxon>
        <taxon>Mammalia</taxon>
        <taxon>Eutheria</taxon>
        <taxon>Euarchontoglires</taxon>
        <taxon>Primates</taxon>
        <taxon>Haplorrhini</taxon>
        <taxon>Catarrhini</taxon>
        <taxon>Cercopithecidae</taxon>
        <taxon>Cercopithecinae</taxon>
        <taxon>Papio</taxon>
    </lineage>
</organism>
<evidence type="ECO:0008006" key="4">
    <source>
        <dbReference type="Google" id="ProtNLM"/>
    </source>
</evidence>
<accession>A0A8I5NIR1</accession>
<dbReference type="PANTHER" id="PTHR46254:SF6">
    <property type="entry name" value="HIGH MOBILITY GROUP AT-HOOK 2"/>
    <property type="match status" value="1"/>
</dbReference>
<reference evidence="2 3" key="1">
    <citation type="submission" date="2012-03" db="EMBL/GenBank/DDBJ databases">
        <title>Whole Genome Assembly of Papio anubis.</title>
        <authorList>
            <person name="Liu Y.L."/>
            <person name="Abraham K.A."/>
            <person name="Akbar H.A."/>
            <person name="Ali S.A."/>
            <person name="Anosike U.A."/>
            <person name="Aqrawi P.A."/>
            <person name="Arias F.A."/>
            <person name="Attaway T.A."/>
            <person name="Awwad R.A."/>
            <person name="Babu C.B."/>
            <person name="Bandaranaike D.B."/>
            <person name="Battles P.B."/>
            <person name="Bell A.B."/>
            <person name="Beltran B.B."/>
            <person name="Berhane-Mersha D.B."/>
            <person name="Bess C.B."/>
            <person name="Bickham C.B."/>
            <person name="Bolden T.B."/>
            <person name="Carter K.C."/>
            <person name="Chau D.C."/>
            <person name="Chavez A.C."/>
            <person name="Clerc-Blankenburg K.C."/>
            <person name="Coyle M.C."/>
            <person name="Dao M.D."/>
            <person name="Davila M.L.D."/>
            <person name="Davy-Carroll L.D."/>
            <person name="Denson S.D."/>
            <person name="Dinh H.D."/>
            <person name="Fernandez S.F."/>
            <person name="Fernando P.F."/>
            <person name="Forbes L.F."/>
            <person name="Francis C.F."/>
            <person name="Francisco L.F."/>
            <person name="Fu Q.F."/>
            <person name="Garcia-Iii R.G."/>
            <person name="Garrett T.G."/>
            <person name="Gross S.G."/>
            <person name="Gubbala S.G."/>
            <person name="Hirani K.H."/>
            <person name="Hogues M.H."/>
            <person name="Hollins B.H."/>
            <person name="Jackson L.J."/>
            <person name="Javaid M.J."/>
            <person name="Jhangiani S.J."/>
            <person name="Johnson A.J."/>
            <person name="Johnson B.J."/>
            <person name="Jones J.J."/>
            <person name="Joshi V.J."/>
            <person name="Kalu J.K."/>
            <person name="Khan N.K."/>
            <person name="Korchina V.K."/>
            <person name="Kovar C.K."/>
            <person name="Lago L.L."/>
            <person name="Lara F.L."/>
            <person name="Le T.-K.L."/>
            <person name="Lee S.L."/>
            <person name="Legall-Iii F.L."/>
            <person name="Lemon S.L."/>
            <person name="Liu J.L."/>
            <person name="Liu Y.-S.L."/>
            <person name="Liyanage D.L."/>
            <person name="Lopez J.L."/>
            <person name="Lorensuhewa L.L."/>
            <person name="Mata R.M."/>
            <person name="Mathew T.M."/>
            <person name="Mercado C.M."/>
            <person name="Mercado I.M."/>
            <person name="Morales K.M."/>
            <person name="Morgan M.M."/>
            <person name="Munidasa M.M."/>
            <person name="Ngo D.N."/>
            <person name="Nguyen L.N."/>
            <person name="Nguyen T.N."/>
            <person name="Nguyen N.N."/>
            <person name="Obregon M.O."/>
            <person name="Okwuonu G.O."/>
            <person name="Ongeri F.O."/>
            <person name="Onwere C.O."/>
            <person name="Osifeso I.O."/>
            <person name="Parra A.P."/>
            <person name="Patil S.P."/>
            <person name="Perez A.P."/>
            <person name="Perez Y.P."/>
            <person name="Pham C.P."/>
            <person name="Pu L.-L.P."/>
            <person name="Puazo M.P."/>
            <person name="Quiroz J.Q."/>
            <person name="Rouhana J.R."/>
            <person name="Ruiz M.R."/>
            <person name="Ruiz S.-J.R."/>
            <person name="Saada N.S."/>
            <person name="Santibanez J.S."/>
            <person name="Scheel M.S."/>
            <person name="Schneider B.S."/>
            <person name="Simmons D.S."/>
            <person name="Sisson I.S."/>
            <person name="Tang L.-Y.T."/>
            <person name="Thornton R.T."/>
            <person name="Tisius J.T."/>
            <person name="Toledanes G.T."/>
            <person name="Trejos Z.T."/>
            <person name="Usmani K.U."/>
            <person name="Varghese R.V."/>
            <person name="Vattathil S.V."/>
            <person name="Vee V.V."/>
            <person name="Walker D.W."/>
            <person name="Weissenberger G.W."/>
            <person name="White C.W."/>
            <person name="Williams A.W."/>
            <person name="Woodworth J.W."/>
            <person name="Wright R.W."/>
            <person name="Zhu Y.Z."/>
            <person name="Han Y.H."/>
            <person name="Newsham I.N."/>
            <person name="Nazareth L.N."/>
            <person name="Worley K.W."/>
            <person name="Muzny D.M."/>
            <person name="Rogers J.R."/>
            <person name="Gibbs R.G."/>
        </authorList>
    </citation>
    <scope>NUCLEOTIDE SEQUENCE [LARGE SCALE GENOMIC DNA]</scope>
</reference>
<name>A0A8I5NIR1_PAPAN</name>
<dbReference type="PANTHER" id="PTHR46254">
    <property type="entry name" value="PROTEIN GVQW1-RELATED"/>
    <property type="match status" value="1"/>
</dbReference>